<dbReference type="NCBIfam" id="TIGR01427">
    <property type="entry name" value="PTS_IIC_fructo"/>
    <property type="match status" value="1"/>
</dbReference>
<evidence type="ECO:0000256" key="4">
    <source>
        <dbReference type="ARBA" id="ARBA00022597"/>
    </source>
</evidence>
<reference evidence="11" key="1">
    <citation type="submission" date="2019-08" db="EMBL/GenBank/DDBJ databases">
        <authorList>
            <person name="Kucharzyk K."/>
            <person name="Murdoch R.W."/>
            <person name="Higgins S."/>
            <person name="Loffler F."/>
        </authorList>
    </citation>
    <scope>NUCLEOTIDE SEQUENCE</scope>
</reference>
<comment type="subcellular location">
    <subcellularLocation>
        <location evidence="1">Cell inner membrane</location>
        <topology evidence="1">Multi-pass membrane protein</topology>
    </subcellularLocation>
</comment>
<feature type="transmembrane region" description="Helical" evidence="9">
    <location>
        <begin position="6"/>
        <end position="27"/>
    </location>
</feature>
<dbReference type="PANTHER" id="PTHR30505">
    <property type="entry name" value="FRUCTOSE-LIKE PERMEASE"/>
    <property type="match status" value="1"/>
</dbReference>
<dbReference type="EMBL" id="VSSQ01018373">
    <property type="protein sequence ID" value="MPM61497.1"/>
    <property type="molecule type" value="Genomic_DNA"/>
</dbReference>
<protein>
    <submittedName>
        <fullName evidence="11">PTS system fructose-specific EIIABC component</fullName>
    </submittedName>
</protein>
<evidence type="ECO:0000256" key="6">
    <source>
        <dbReference type="ARBA" id="ARBA00022692"/>
    </source>
</evidence>
<feature type="domain" description="PTS EIIC type-2" evidence="10">
    <location>
        <begin position="1"/>
        <end position="277"/>
    </location>
</feature>
<dbReference type="GO" id="GO:0009401">
    <property type="term" value="P:phosphoenolpyruvate-dependent sugar phosphotransferase system"/>
    <property type="evidence" value="ECO:0007669"/>
    <property type="project" value="UniProtKB-KW"/>
</dbReference>
<dbReference type="PROSITE" id="PS51104">
    <property type="entry name" value="PTS_EIIC_TYPE_2"/>
    <property type="match status" value="1"/>
</dbReference>
<feature type="transmembrane region" description="Helical" evidence="9">
    <location>
        <begin position="150"/>
        <end position="172"/>
    </location>
</feature>
<feature type="transmembrane region" description="Helical" evidence="9">
    <location>
        <begin position="249"/>
        <end position="269"/>
    </location>
</feature>
<dbReference type="InterPro" id="IPR006327">
    <property type="entry name" value="PTS_IIC_fruc"/>
</dbReference>
<dbReference type="InterPro" id="IPR013014">
    <property type="entry name" value="PTS_EIIC_2"/>
</dbReference>
<keyword evidence="2" id="KW-0813">Transport</keyword>
<keyword evidence="6 9" id="KW-0812">Transmembrane</keyword>
<dbReference type="Pfam" id="PF02378">
    <property type="entry name" value="PTS_EIIC"/>
    <property type="match status" value="1"/>
</dbReference>
<feature type="transmembrane region" description="Helical" evidence="9">
    <location>
        <begin position="71"/>
        <end position="90"/>
    </location>
</feature>
<evidence type="ECO:0000256" key="1">
    <source>
        <dbReference type="ARBA" id="ARBA00004429"/>
    </source>
</evidence>
<dbReference type="InterPro" id="IPR003352">
    <property type="entry name" value="PTS_EIIC"/>
</dbReference>
<dbReference type="GO" id="GO:0008982">
    <property type="term" value="F:protein-N(PI)-phosphohistidine-sugar phosphotransferase activity"/>
    <property type="evidence" value="ECO:0007669"/>
    <property type="project" value="InterPro"/>
</dbReference>
<evidence type="ECO:0000313" key="11">
    <source>
        <dbReference type="EMBL" id="MPM61497.1"/>
    </source>
</evidence>
<evidence type="ECO:0000256" key="2">
    <source>
        <dbReference type="ARBA" id="ARBA00022448"/>
    </source>
</evidence>
<feature type="transmembrane region" description="Helical" evidence="9">
    <location>
        <begin position="102"/>
        <end position="125"/>
    </location>
</feature>
<dbReference type="GO" id="GO:0005351">
    <property type="term" value="F:carbohydrate:proton symporter activity"/>
    <property type="evidence" value="ECO:0007669"/>
    <property type="project" value="InterPro"/>
</dbReference>
<dbReference type="GO" id="GO:0005886">
    <property type="term" value="C:plasma membrane"/>
    <property type="evidence" value="ECO:0007669"/>
    <property type="project" value="UniProtKB-SubCell"/>
</dbReference>
<comment type="caution">
    <text evidence="11">The sequence shown here is derived from an EMBL/GenBank/DDBJ whole genome shotgun (WGS) entry which is preliminary data.</text>
</comment>
<feature type="transmembrane region" description="Helical" evidence="9">
    <location>
        <begin position="210"/>
        <end position="229"/>
    </location>
</feature>
<keyword evidence="8 9" id="KW-0472">Membrane</keyword>
<name>A0A645B7W7_9ZZZZ</name>
<organism evidence="11">
    <name type="scientific">bioreactor metagenome</name>
    <dbReference type="NCBI Taxonomy" id="1076179"/>
    <lineage>
        <taxon>unclassified sequences</taxon>
        <taxon>metagenomes</taxon>
        <taxon>ecological metagenomes</taxon>
    </lineage>
</organism>
<proteinExistence type="predicted"/>
<sequence>MLPVLAGYIAYSIADRPAMVVGFVGGILAKEGHAGFLGALLAGFIAGYLVLGLKKLFSFLPQSLDGIKPVLLFPLFGTLLIGIIMTFVVIPPVKGINDGMVAFLNGLGGSSKVVLGLVLGAMMAIDMGGPINKAAYVFGVASLDAGQFEIMAAVMAGGMVPPLAIALATTFFKNRFTKEQQESGKVNYIMGLSFITEGAIPFAAADPLKVIPACVVGSATAGALSMVFGSALRAPHGGIFVIPVVSNPLGYIAAIVIGSVVGMVLLSILKKPLDKQA</sequence>
<accession>A0A645B7W7</accession>
<evidence type="ECO:0000259" key="10">
    <source>
        <dbReference type="PROSITE" id="PS51104"/>
    </source>
</evidence>
<evidence type="ECO:0000256" key="3">
    <source>
        <dbReference type="ARBA" id="ARBA00022475"/>
    </source>
</evidence>
<keyword evidence="3" id="KW-1003">Cell membrane</keyword>
<dbReference type="PANTHER" id="PTHR30505:SF28">
    <property type="entry name" value="PTS SYSTEM 2-O-ALPHA-MANNOSYL-D-GLYCERATE-SPECIFIC EIIABC COMPONENT"/>
    <property type="match status" value="1"/>
</dbReference>
<keyword evidence="5" id="KW-0598">Phosphotransferase system</keyword>
<evidence type="ECO:0000256" key="8">
    <source>
        <dbReference type="ARBA" id="ARBA00023136"/>
    </source>
</evidence>
<evidence type="ECO:0000256" key="7">
    <source>
        <dbReference type="ARBA" id="ARBA00022989"/>
    </source>
</evidence>
<dbReference type="InterPro" id="IPR050864">
    <property type="entry name" value="Bacterial_PTS_Sugar_Transport"/>
</dbReference>
<dbReference type="GO" id="GO:0090563">
    <property type="term" value="F:protein-phosphocysteine-sugar phosphotransferase activity"/>
    <property type="evidence" value="ECO:0007669"/>
    <property type="project" value="TreeGrafter"/>
</dbReference>
<evidence type="ECO:0000256" key="5">
    <source>
        <dbReference type="ARBA" id="ARBA00022683"/>
    </source>
</evidence>
<evidence type="ECO:0000256" key="9">
    <source>
        <dbReference type="SAM" id="Phobius"/>
    </source>
</evidence>
<dbReference type="AlphaFoldDB" id="A0A645B7W7"/>
<feature type="transmembrane region" description="Helical" evidence="9">
    <location>
        <begin position="34"/>
        <end position="51"/>
    </location>
</feature>
<keyword evidence="7 9" id="KW-1133">Transmembrane helix</keyword>
<keyword evidence="4" id="KW-0762">Sugar transport</keyword>
<gene>
    <name evidence="11" type="primary">fruA_10</name>
    <name evidence="11" type="ORF">SDC9_108357</name>
</gene>